<evidence type="ECO:0000256" key="4">
    <source>
        <dbReference type="ARBA" id="ARBA00008008"/>
    </source>
</evidence>
<feature type="binding site" evidence="12">
    <location>
        <position position="43"/>
    </location>
    <ligand>
        <name>FMN</name>
        <dbReference type="ChEBI" id="CHEBI:58210"/>
    </ligand>
</feature>
<organism evidence="15 16">
    <name type="scientific">Candidatus Flavonifractor merdipullorum</name>
    <dbReference type="NCBI Taxonomy" id="2838590"/>
    <lineage>
        <taxon>Bacteria</taxon>
        <taxon>Bacillati</taxon>
        <taxon>Bacillota</taxon>
        <taxon>Clostridia</taxon>
        <taxon>Eubacteriales</taxon>
        <taxon>Oscillospiraceae</taxon>
        <taxon>Flavonifractor</taxon>
    </lineage>
</organism>
<accession>A0A9D1RUK0</accession>
<evidence type="ECO:0000313" key="16">
    <source>
        <dbReference type="Proteomes" id="UP000824192"/>
    </source>
</evidence>
<dbReference type="Pfam" id="PF01180">
    <property type="entry name" value="DHO_dh"/>
    <property type="match status" value="1"/>
</dbReference>
<dbReference type="Proteomes" id="UP000824192">
    <property type="component" value="Unassembled WGS sequence"/>
</dbReference>
<dbReference type="FunFam" id="3.20.20.70:FF:000027">
    <property type="entry name" value="Dihydropyrimidine dehydrogenase [NADP(+)]"/>
    <property type="match status" value="1"/>
</dbReference>
<comment type="catalytic activity">
    <reaction evidence="11">
        <text>(S)-dihydroorotate + NAD(+) = orotate + NADH + H(+)</text>
        <dbReference type="Rhea" id="RHEA:13513"/>
        <dbReference type="ChEBI" id="CHEBI:15378"/>
        <dbReference type="ChEBI" id="CHEBI:30839"/>
        <dbReference type="ChEBI" id="CHEBI:30864"/>
        <dbReference type="ChEBI" id="CHEBI:57540"/>
        <dbReference type="ChEBI" id="CHEBI:57945"/>
        <dbReference type="EC" id="1.3.1.14"/>
    </reaction>
</comment>
<dbReference type="GO" id="GO:0006207">
    <property type="term" value="P:'de novo' pyrimidine nucleobase biosynthetic process"/>
    <property type="evidence" value="ECO:0007669"/>
    <property type="project" value="InterPro"/>
</dbReference>
<feature type="binding site" evidence="12">
    <location>
        <position position="67"/>
    </location>
    <ligand>
        <name>substrate</name>
    </ligand>
</feature>
<dbReference type="EMBL" id="DXGA01000108">
    <property type="protein sequence ID" value="HIW93984.1"/>
    <property type="molecule type" value="Genomic_DNA"/>
</dbReference>
<evidence type="ECO:0000256" key="6">
    <source>
        <dbReference type="ARBA" id="ARBA00022630"/>
    </source>
</evidence>
<keyword evidence="8 12" id="KW-0665">Pyrimidine biosynthesis</keyword>
<evidence type="ECO:0000256" key="9">
    <source>
        <dbReference type="ARBA" id="ARBA00023002"/>
    </source>
</evidence>
<feature type="binding site" evidence="12">
    <location>
        <begin position="67"/>
        <end position="68"/>
    </location>
    <ligand>
        <name>FMN</name>
        <dbReference type="ChEBI" id="CHEBI:58210"/>
    </ligand>
</feature>
<comment type="subcellular location">
    <subcellularLocation>
        <location evidence="2 12">Cytoplasm</location>
    </subcellularLocation>
</comment>
<dbReference type="GO" id="GO:0004589">
    <property type="term" value="F:dihydroorotate dehydrogenase (NAD+) activity"/>
    <property type="evidence" value="ECO:0007669"/>
    <property type="project" value="UniProtKB-EC"/>
</dbReference>
<evidence type="ECO:0000256" key="10">
    <source>
        <dbReference type="ARBA" id="ARBA00023027"/>
    </source>
</evidence>
<comment type="similarity">
    <text evidence="4 12">Belongs to the dihydroorotate dehydrogenase family. Type 1 subfamily.</text>
</comment>
<dbReference type="InterPro" id="IPR005720">
    <property type="entry name" value="Dihydroorotate_DH_cat"/>
</dbReference>
<name>A0A9D1RUK0_9FIRM</name>
<dbReference type="CDD" id="cd04740">
    <property type="entry name" value="DHOD_1B_like"/>
    <property type="match status" value="1"/>
</dbReference>
<feature type="binding site" evidence="12">
    <location>
        <position position="148"/>
    </location>
    <ligand>
        <name>FMN</name>
        <dbReference type="ChEBI" id="CHEBI:58210"/>
    </ligand>
</feature>
<gene>
    <name evidence="12" type="primary">pyrD</name>
    <name evidence="15" type="ORF">H9868_05520</name>
</gene>
<evidence type="ECO:0000256" key="7">
    <source>
        <dbReference type="ARBA" id="ARBA00022643"/>
    </source>
</evidence>
<keyword evidence="5 12" id="KW-0963">Cytoplasm</keyword>
<dbReference type="NCBIfam" id="TIGR01037">
    <property type="entry name" value="pyrD_sub1_fam"/>
    <property type="match status" value="1"/>
</dbReference>
<dbReference type="GO" id="GO:0005737">
    <property type="term" value="C:cytoplasm"/>
    <property type="evidence" value="ECO:0007669"/>
    <property type="project" value="UniProtKB-SubCell"/>
</dbReference>
<feature type="binding site" evidence="12">
    <location>
        <begin position="287"/>
        <end position="288"/>
    </location>
    <ligand>
        <name>FMN</name>
        <dbReference type="ChEBI" id="CHEBI:58210"/>
    </ligand>
</feature>
<protein>
    <recommendedName>
        <fullName evidence="12">Dihydroorotate dehydrogenase</fullName>
        <shortName evidence="12">DHOD</shortName>
        <shortName evidence="12">DHODase</shortName>
        <shortName evidence="12">DHOdehase</shortName>
        <ecNumber evidence="12">1.3.-.-</ecNumber>
    </recommendedName>
</protein>
<dbReference type="InterPro" id="IPR013785">
    <property type="entry name" value="Aldolase_TIM"/>
</dbReference>
<dbReference type="InterPro" id="IPR049622">
    <property type="entry name" value="Dihydroorotate_DH_I"/>
</dbReference>
<dbReference type="InterPro" id="IPR033888">
    <property type="entry name" value="DHOD_1B"/>
</dbReference>
<feature type="active site" description="Nucleophile" evidence="12">
    <location>
        <position position="151"/>
    </location>
</feature>
<comment type="catalytic activity">
    <reaction evidence="12">
        <text>(S)-dihydroorotate + A = orotate + AH2</text>
        <dbReference type="Rhea" id="RHEA:18073"/>
        <dbReference type="ChEBI" id="CHEBI:13193"/>
        <dbReference type="ChEBI" id="CHEBI:17499"/>
        <dbReference type="ChEBI" id="CHEBI:30839"/>
        <dbReference type="ChEBI" id="CHEBI:30864"/>
    </reaction>
</comment>
<dbReference type="PROSITE" id="PS00911">
    <property type="entry name" value="DHODEHASE_1"/>
    <property type="match status" value="1"/>
</dbReference>
<sequence length="326" mass="34365">MPKIKLIPLDRRPPAPPAADRSKVDLSVNLAGMTMKNPIVVASGTFGFGHEYGEFYDLSELGGICAKGLTLHRREGNPGPRIAETPMGILNSVGLQNPGVDYFIEHELPFLRQYDVKVIANISGNTPEEYGIMCEKLSAAGVDMIEVNISCPNVKAGGLAYGTRPELAAEVTEVAKKHAGKTPVMVKLSPNVTDITEIAKAVEGAGADALSLINTLRGMRIDINTRRPILKMNTGGLSGPAVLPVAVRMVWEVANAVKVPILGMGGVAKGSDAAQMMLAGATAVAVGTACFDDPYTPVKVRDALAQFAADQGLTHVSELTGGVRPW</sequence>
<feature type="binding site" evidence="12">
    <location>
        <position position="213"/>
    </location>
    <ligand>
        <name>FMN</name>
        <dbReference type="ChEBI" id="CHEBI:58210"/>
    </ligand>
</feature>
<evidence type="ECO:0000256" key="13">
    <source>
        <dbReference type="SAM" id="MobiDB-lite"/>
    </source>
</evidence>
<dbReference type="EC" id="1.3.-.-" evidence="12"/>
<proteinExistence type="inferred from homology"/>
<feature type="binding site" evidence="12">
    <location>
        <position position="148"/>
    </location>
    <ligand>
        <name>substrate</name>
    </ligand>
</feature>
<dbReference type="GO" id="GO:0044205">
    <property type="term" value="P:'de novo' UMP biosynthetic process"/>
    <property type="evidence" value="ECO:0007669"/>
    <property type="project" value="UniProtKB-UniRule"/>
</dbReference>
<evidence type="ECO:0000256" key="2">
    <source>
        <dbReference type="ARBA" id="ARBA00004496"/>
    </source>
</evidence>
<keyword evidence="7 12" id="KW-0288">FMN</keyword>
<feature type="binding site" evidence="12">
    <location>
        <position position="187"/>
    </location>
    <ligand>
        <name>FMN</name>
        <dbReference type="ChEBI" id="CHEBI:58210"/>
    </ligand>
</feature>
<dbReference type="PIRSF" id="PIRSF000164">
    <property type="entry name" value="DHO_oxidase"/>
    <property type="match status" value="1"/>
</dbReference>
<dbReference type="PANTHER" id="PTHR48109">
    <property type="entry name" value="DIHYDROOROTATE DEHYDROGENASE (QUINONE), MITOCHONDRIAL-RELATED"/>
    <property type="match status" value="1"/>
</dbReference>
<evidence type="ECO:0000256" key="12">
    <source>
        <dbReference type="HAMAP-Rule" id="MF_00224"/>
    </source>
</evidence>
<comment type="pathway">
    <text evidence="3">Pyrimidine metabolism; UMP biosynthesis via de novo pathway; orotate from (S)-dihydroorotate (NAD(+) route): step 1/1.</text>
</comment>
<comment type="function">
    <text evidence="1">Catalyzes the conversion of dihydroorotate to orotate with NAD(+) as electron acceptor.</text>
</comment>
<keyword evidence="9 12" id="KW-0560">Oxidoreductase</keyword>
<dbReference type="Gene3D" id="3.20.20.70">
    <property type="entry name" value="Aldolase class I"/>
    <property type="match status" value="1"/>
</dbReference>
<feature type="binding site" evidence="12">
    <location>
        <begin position="265"/>
        <end position="266"/>
    </location>
    <ligand>
        <name>FMN</name>
        <dbReference type="ChEBI" id="CHEBI:58210"/>
    </ligand>
</feature>
<evidence type="ECO:0000256" key="1">
    <source>
        <dbReference type="ARBA" id="ARBA00003616"/>
    </source>
</evidence>
<evidence type="ECO:0000256" key="8">
    <source>
        <dbReference type="ARBA" id="ARBA00022975"/>
    </source>
</evidence>
<dbReference type="PANTHER" id="PTHR48109:SF1">
    <property type="entry name" value="DIHYDROOROTATE DEHYDROGENASE (FUMARATE)"/>
    <property type="match status" value="1"/>
</dbReference>
<evidence type="ECO:0000256" key="11">
    <source>
        <dbReference type="ARBA" id="ARBA00048996"/>
    </source>
</evidence>
<dbReference type="InterPro" id="IPR050074">
    <property type="entry name" value="DHO_dehydrogenase"/>
</dbReference>
<evidence type="ECO:0000256" key="5">
    <source>
        <dbReference type="ARBA" id="ARBA00022490"/>
    </source>
</evidence>
<dbReference type="InterPro" id="IPR024920">
    <property type="entry name" value="Dihydroorotate_DH_1"/>
</dbReference>
<feature type="binding site" evidence="12">
    <location>
        <begin position="214"/>
        <end position="215"/>
    </location>
    <ligand>
        <name>substrate</name>
    </ligand>
</feature>
<feature type="binding site" evidence="12">
    <location>
        <begin position="91"/>
        <end position="95"/>
    </location>
    <ligand>
        <name>substrate</name>
    </ligand>
</feature>
<feature type="binding site" evidence="12">
    <location>
        <position position="239"/>
    </location>
    <ligand>
        <name>FMN</name>
        <dbReference type="ChEBI" id="CHEBI:58210"/>
    </ligand>
</feature>
<reference evidence="15" key="2">
    <citation type="submission" date="2021-04" db="EMBL/GenBank/DDBJ databases">
        <authorList>
            <person name="Gilroy R."/>
        </authorList>
    </citation>
    <scope>NUCLEOTIDE SEQUENCE</scope>
    <source>
        <strain evidence="15">ChiGjej6B6-1540</strain>
    </source>
</reference>
<evidence type="ECO:0000313" key="15">
    <source>
        <dbReference type="EMBL" id="HIW93984.1"/>
    </source>
</evidence>
<comment type="cofactor">
    <cofactor evidence="12">
        <name>FMN</name>
        <dbReference type="ChEBI" id="CHEBI:58210"/>
    </cofactor>
    <text evidence="12">Binds 1 FMN per subunit.</text>
</comment>
<keyword evidence="10" id="KW-0520">NAD</keyword>
<evidence type="ECO:0000256" key="3">
    <source>
        <dbReference type="ARBA" id="ARBA00004715"/>
    </source>
</evidence>
<feature type="binding site" evidence="12">
    <location>
        <position position="121"/>
    </location>
    <ligand>
        <name>FMN</name>
        <dbReference type="ChEBI" id="CHEBI:58210"/>
    </ligand>
</feature>
<dbReference type="HAMAP" id="MF_00224">
    <property type="entry name" value="DHO_dh_type1"/>
    <property type="match status" value="1"/>
</dbReference>
<dbReference type="SUPFAM" id="SSF51395">
    <property type="entry name" value="FMN-linked oxidoreductases"/>
    <property type="match status" value="1"/>
</dbReference>
<dbReference type="NCBIfam" id="NF005574">
    <property type="entry name" value="PRK07259.1"/>
    <property type="match status" value="1"/>
</dbReference>
<evidence type="ECO:0000259" key="14">
    <source>
        <dbReference type="Pfam" id="PF01180"/>
    </source>
</evidence>
<dbReference type="InterPro" id="IPR001295">
    <property type="entry name" value="Dihydroorotate_DH_CS"/>
</dbReference>
<feature type="domain" description="Dihydroorotate dehydrogenase catalytic" evidence="14">
    <location>
        <begin position="26"/>
        <end position="306"/>
    </location>
</feature>
<keyword evidence="6 12" id="KW-0285">Flavoprotein</keyword>
<comment type="caution">
    <text evidence="15">The sequence shown here is derived from an EMBL/GenBank/DDBJ whole genome shotgun (WGS) entry which is preliminary data.</text>
</comment>
<dbReference type="InterPro" id="IPR012135">
    <property type="entry name" value="Dihydroorotate_DH_1_2"/>
</dbReference>
<feature type="region of interest" description="Disordered" evidence="13">
    <location>
        <begin position="1"/>
        <end position="21"/>
    </location>
</feature>
<reference evidence="15" key="1">
    <citation type="journal article" date="2021" name="PeerJ">
        <title>Extensive microbial diversity within the chicken gut microbiome revealed by metagenomics and culture.</title>
        <authorList>
            <person name="Gilroy R."/>
            <person name="Ravi A."/>
            <person name="Getino M."/>
            <person name="Pursley I."/>
            <person name="Horton D.L."/>
            <person name="Alikhan N.F."/>
            <person name="Baker D."/>
            <person name="Gharbi K."/>
            <person name="Hall N."/>
            <person name="Watson M."/>
            <person name="Adriaenssens E.M."/>
            <person name="Foster-Nyarko E."/>
            <person name="Jarju S."/>
            <person name="Secka A."/>
            <person name="Antonio M."/>
            <person name="Oren A."/>
            <person name="Chaudhuri R.R."/>
            <person name="La Ragione R."/>
            <person name="Hildebrand F."/>
            <person name="Pallen M.J."/>
        </authorList>
    </citation>
    <scope>NUCLEOTIDE SEQUENCE</scope>
    <source>
        <strain evidence="15">ChiGjej6B6-1540</strain>
    </source>
</reference>
<dbReference type="AlphaFoldDB" id="A0A9D1RUK0"/>